<gene>
    <name evidence="2" type="ORF">AOPFMNJM_3101</name>
</gene>
<dbReference type="RefSeq" id="WP_238277107.1">
    <property type="nucleotide sequence ID" value="NZ_BPQR01000053.1"/>
</dbReference>
<accession>A0ABQ4SZX2</accession>
<proteinExistence type="predicted"/>
<feature type="signal peptide" evidence="1">
    <location>
        <begin position="1"/>
        <end position="27"/>
    </location>
</feature>
<keyword evidence="1" id="KW-0732">Signal</keyword>
<keyword evidence="3" id="KW-1185">Reference proteome</keyword>
<evidence type="ECO:0000256" key="1">
    <source>
        <dbReference type="SAM" id="SignalP"/>
    </source>
</evidence>
<name>A0ABQ4SZX2_9HYPH</name>
<comment type="caution">
    <text evidence="2">The sequence shown here is derived from an EMBL/GenBank/DDBJ whole genome shotgun (WGS) entry which is preliminary data.</text>
</comment>
<dbReference type="EMBL" id="BPQR01000053">
    <property type="protein sequence ID" value="GJE07771.1"/>
    <property type="molecule type" value="Genomic_DNA"/>
</dbReference>
<reference evidence="2" key="2">
    <citation type="submission" date="2021-08" db="EMBL/GenBank/DDBJ databases">
        <authorList>
            <person name="Tani A."/>
            <person name="Ola A."/>
            <person name="Ogura Y."/>
            <person name="Katsura K."/>
            <person name="Hayashi T."/>
        </authorList>
    </citation>
    <scope>NUCLEOTIDE SEQUENCE</scope>
    <source>
        <strain evidence="2">LMG 23639</strain>
    </source>
</reference>
<evidence type="ECO:0000313" key="3">
    <source>
        <dbReference type="Proteomes" id="UP001055102"/>
    </source>
</evidence>
<sequence>MPARIVPAAISAAFLALAVALPLPAAAQGAGAKEPTVGQLAGRERQKKCGVEWRALSAAEKTAQGPRWPQYMSKCVKRLKEQRA</sequence>
<reference evidence="2" key="1">
    <citation type="journal article" date="2021" name="Front. Microbiol.">
        <title>Comprehensive Comparative Genomics and Phenotyping of Methylobacterium Species.</title>
        <authorList>
            <person name="Alessa O."/>
            <person name="Ogura Y."/>
            <person name="Fujitani Y."/>
            <person name="Takami H."/>
            <person name="Hayashi T."/>
            <person name="Sahin N."/>
            <person name="Tani A."/>
        </authorList>
    </citation>
    <scope>NUCLEOTIDE SEQUENCE</scope>
    <source>
        <strain evidence="2">LMG 23639</strain>
    </source>
</reference>
<evidence type="ECO:0000313" key="2">
    <source>
        <dbReference type="EMBL" id="GJE07771.1"/>
    </source>
</evidence>
<dbReference type="Proteomes" id="UP001055102">
    <property type="component" value="Unassembled WGS sequence"/>
</dbReference>
<organism evidence="2 3">
    <name type="scientific">Methylobacterium jeotgali</name>
    <dbReference type="NCBI Taxonomy" id="381630"/>
    <lineage>
        <taxon>Bacteria</taxon>
        <taxon>Pseudomonadati</taxon>
        <taxon>Pseudomonadota</taxon>
        <taxon>Alphaproteobacteria</taxon>
        <taxon>Hyphomicrobiales</taxon>
        <taxon>Methylobacteriaceae</taxon>
        <taxon>Methylobacterium</taxon>
    </lineage>
</organism>
<protein>
    <submittedName>
        <fullName evidence="2">Uncharacterized protein</fullName>
    </submittedName>
</protein>
<feature type="chain" id="PRO_5047125270" evidence="1">
    <location>
        <begin position="28"/>
        <end position="84"/>
    </location>
</feature>